<comment type="caution">
    <text evidence="2">The sequence shown here is derived from an EMBL/GenBank/DDBJ whole genome shotgun (WGS) entry which is preliminary data.</text>
</comment>
<dbReference type="Proteomes" id="UP000807342">
    <property type="component" value="Unassembled WGS sequence"/>
</dbReference>
<dbReference type="EMBL" id="MU151522">
    <property type="protein sequence ID" value="KAF9443079.1"/>
    <property type="molecule type" value="Genomic_DNA"/>
</dbReference>
<feature type="compositionally biased region" description="Polar residues" evidence="1">
    <location>
        <begin position="265"/>
        <end position="274"/>
    </location>
</feature>
<sequence>MEMVLVPGVNTRKGWGNGNETRPDNVFISGKAAEWITKCEAKPEETPPKVDHFPIHTWIKMPTERVERKPEPNWRQVDWEEFNKELEGRIARREWTDWIRTERELEEYMENLMEAIQEAIEAKVPKKKPSPYVKRWWTKELSLKKKEARRMGRIAKKYAQQPGHPIHKEWSEAVKDYGKGMMTTKMEHWESWLENINTTDFWDAYKFMTVPESDGVKTRVPPLWRKEGNEEVEVIDKGRRANFCMRLSSYQKMGRQECERKKSHTQIQNSYSET</sequence>
<name>A0A9P6BYX0_9AGAR</name>
<feature type="region of interest" description="Disordered" evidence="1">
    <location>
        <begin position="255"/>
        <end position="274"/>
    </location>
</feature>
<evidence type="ECO:0000313" key="2">
    <source>
        <dbReference type="EMBL" id="KAF9443079.1"/>
    </source>
</evidence>
<reference evidence="2" key="1">
    <citation type="submission" date="2020-11" db="EMBL/GenBank/DDBJ databases">
        <authorList>
            <consortium name="DOE Joint Genome Institute"/>
            <person name="Ahrendt S."/>
            <person name="Riley R."/>
            <person name="Andreopoulos W."/>
            <person name="Labutti K."/>
            <person name="Pangilinan J."/>
            <person name="Ruiz-Duenas F.J."/>
            <person name="Barrasa J.M."/>
            <person name="Sanchez-Garcia M."/>
            <person name="Camarero S."/>
            <person name="Miyauchi S."/>
            <person name="Serrano A."/>
            <person name="Linde D."/>
            <person name="Babiker R."/>
            <person name="Drula E."/>
            <person name="Ayuso-Fernandez I."/>
            <person name="Pacheco R."/>
            <person name="Padilla G."/>
            <person name="Ferreira P."/>
            <person name="Barriuso J."/>
            <person name="Kellner H."/>
            <person name="Castanera R."/>
            <person name="Alfaro M."/>
            <person name="Ramirez L."/>
            <person name="Pisabarro A.G."/>
            <person name="Kuo A."/>
            <person name="Tritt A."/>
            <person name="Lipzen A."/>
            <person name="He G."/>
            <person name="Yan M."/>
            <person name="Ng V."/>
            <person name="Cullen D."/>
            <person name="Martin F."/>
            <person name="Rosso M.-N."/>
            <person name="Henrissat B."/>
            <person name="Hibbett D."/>
            <person name="Martinez A.T."/>
            <person name="Grigoriev I.V."/>
        </authorList>
    </citation>
    <scope>NUCLEOTIDE SEQUENCE</scope>
    <source>
        <strain evidence="2">MF-IS2</strain>
    </source>
</reference>
<accession>A0A9P6BYX0</accession>
<evidence type="ECO:0000313" key="3">
    <source>
        <dbReference type="Proteomes" id="UP000807342"/>
    </source>
</evidence>
<dbReference type="OrthoDB" id="3261136at2759"/>
<organism evidence="2 3">
    <name type="scientific">Macrolepiota fuliginosa MF-IS2</name>
    <dbReference type="NCBI Taxonomy" id="1400762"/>
    <lineage>
        <taxon>Eukaryota</taxon>
        <taxon>Fungi</taxon>
        <taxon>Dikarya</taxon>
        <taxon>Basidiomycota</taxon>
        <taxon>Agaricomycotina</taxon>
        <taxon>Agaricomycetes</taxon>
        <taxon>Agaricomycetidae</taxon>
        <taxon>Agaricales</taxon>
        <taxon>Agaricineae</taxon>
        <taxon>Agaricaceae</taxon>
        <taxon>Macrolepiota</taxon>
    </lineage>
</organism>
<proteinExistence type="predicted"/>
<protein>
    <submittedName>
        <fullName evidence="2">Uncharacterized protein</fullName>
    </submittedName>
</protein>
<dbReference type="AlphaFoldDB" id="A0A9P6BYX0"/>
<keyword evidence="3" id="KW-1185">Reference proteome</keyword>
<evidence type="ECO:0000256" key="1">
    <source>
        <dbReference type="SAM" id="MobiDB-lite"/>
    </source>
</evidence>
<gene>
    <name evidence="2" type="ORF">P691DRAFT_680261</name>
</gene>